<dbReference type="GO" id="GO:0006351">
    <property type="term" value="P:DNA-templated transcription"/>
    <property type="evidence" value="ECO:0007669"/>
    <property type="project" value="InterPro"/>
</dbReference>
<evidence type="ECO:0000259" key="3">
    <source>
        <dbReference type="Pfam" id="PF04082"/>
    </source>
</evidence>
<dbReference type="Proteomes" id="UP000233524">
    <property type="component" value="Unassembled WGS sequence"/>
</dbReference>
<dbReference type="GO" id="GO:0003677">
    <property type="term" value="F:DNA binding"/>
    <property type="evidence" value="ECO:0007669"/>
    <property type="project" value="InterPro"/>
</dbReference>
<protein>
    <recommendedName>
        <fullName evidence="3">Xylanolytic transcriptional activator regulatory domain-containing protein</fullName>
    </recommendedName>
</protein>
<dbReference type="InterPro" id="IPR050613">
    <property type="entry name" value="Sec_Metabolite_Reg"/>
</dbReference>
<sequence>MAELLIWGRPNYVSLRPLHPSVPQIMRLWHTFLGNFDPLVKLFHAPTVQNVISQAAMNLDAISQPTEALMFAIYLSATVTMNEQQCLQGLETPKEVLLRRFSNATQQALVNAKFLKSGDIVVLQALTLYLLSIRPYLDKQALWILAGLAVRLGETMGVHVERALTSLPLFEAELCRRLWSQVLLINELSGKYVQEADADTRFPSNCNDSDLSPFMVRIPDDLDGGTDMLFCTLHTHFRTTLAILMRKNDGEGSLLRELEIVRELETKFQSLTSRCDPSIPLHLFAIIVGKYTVARLRFCVRANAAFSKHINLTSVPPETRTTLLDNAIAVLRFDSEIRSTQSIRPFLWHPVVQFPFDAFVYILKSLHAGVEETRHNAAWVAVNGAYEDYPEFCSSLDNMLYSAAGDLAIGAWEKRVSRMEAMRSAEGASSEMYPPGSTEYSAAGHAIAILRERRETANSGSISPITTHALDIEVDLDTDAEVDEDYGFELAWHDWQKLLEDAGYLRIGHTY</sequence>
<comment type="caution">
    <text evidence="4">The sequence shown here is derived from an EMBL/GenBank/DDBJ whole genome shotgun (WGS) entry which is preliminary data.</text>
</comment>
<evidence type="ECO:0000256" key="1">
    <source>
        <dbReference type="ARBA" id="ARBA00004123"/>
    </source>
</evidence>
<proteinExistence type="predicted"/>
<organism evidence="4 5">
    <name type="scientific">Lomentospora prolificans</name>
    <dbReference type="NCBI Taxonomy" id="41688"/>
    <lineage>
        <taxon>Eukaryota</taxon>
        <taxon>Fungi</taxon>
        <taxon>Dikarya</taxon>
        <taxon>Ascomycota</taxon>
        <taxon>Pezizomycotina</taxon>
        <taxon>Sordariomycetes</taxon>
        <taxon>Hypocreomycetidae</taxon>
        <taxon>Microascales</taxon>
        <taxon>Microascaceae</taxon>
        <taxon>Lomentospora</taxon>
    </lineage>
</organism>
<dbReference type="GO" id="GO:0008270">
    <property type="term" value="F:zinc ion binding"/>
    <property type="evidence" value="ECO:0007669"/>
    <property type="project" value="InterPro"/>
</dbReference>
<evidence type="ECO:0000313" key="4">
    <source>
        <dbReference type="EMBL" id="PKS11816.1"/>
    </source>
</evidence>
<dbReference type="AlphaFoldDB" id="A0A2N3NH70"/>
<dbReference type="STRING" id="41688.A0A2N3NH70"/>
<dbReference type="GO" id="GO:0005634">
    <property type="term" value="C:nucleus"/>
    <property type="evidence" value="ECO:0007669"/>
    <property type="project" value="UniProtKB-SubCell"/>
</dbReference>
<accession>A0A2N3NH70</accession>
<gene>
    <name evidence="4" type="ORF">jhhlp_001109</name>
</gene>
<comment type="subcellular location">
    <subcellularLocation>
        <location evidence="1">Nucleus</location>
    </subcellularLocation>
</comment>
<evidence type="ECO:0000256" key="2">
    <source>
        <dbReference type="ARBA" id="ARBA00023242"/>
    </source>
</evidence>
<dbReference type="InterPro" id="IPR007219">
    <property type="entry name" value="XnlR_reg_dom"/>
</dbReference>
<evidence type="ECO:0000313" key="5">
    <source>
        <dbReference type="Proteomes" id="UP000233524"/>
    </source>
</evidence>
<dbReference type="PANTHER" id="PTHR31001:SF85">
    <property type="entry name" value="ZN(II)2CYS6 TRANSCRIPTION FACTOR (EUROFUNG)"/>
    <property type="match status" value="1"/>
</dbReference>
<feature type="domain" description="Xylanolytic transcriptional activator regulatory" evidence="3">
    <location>
        <begin position="30"/>
        <end position="181"/>
    </location>
</feature>
<name>A0A2N3NH70_9PEZI</name>
<dbReference type="Pfam" id="PF04082">
    <property type="entry name" value="Fungal_trans"/>
    <property type="match status" value="1"/>
</dbReference>
<dbReference type="VEuPathDB" id="FungiDB:jhhlp_001109"/>
<reference evidence="4 5" key="1">
    <citation type="journal article" date="2017" name="G3 (Bethesda)">
        <title>First Draft Genome Sequence of the Pathogenic Fungus Lomentospora prolificans (Formerly Scedosporium prolificans).</title>
        <authorList>
            <person name="Luo R."/>
            <person name="Zimin A."/>
            <person name="Workman R."/>
            <person name="Fan Y."/>
            <person name="Pertea G."/>
            <person name="Grossman N."/>
            <person name="Wear M.P."/>
            <person name="Jia B."/>
            <person name="Miller H."/>
            <person name="Casadevall A."/>
            <person name="Timp W."/>
            <person name="Zhang S.X."/>
            <person name="Salzberg S.L."/>
        </authorList>
    </citation>
    <scope>NUCLEOTIDE SEQUENCE [LARGE SCALE GENOMIC DNA]</scope>
    <source>
        <strain evidence="4 5">JHH-5317</strain>
    </source>
</reference>
<dbReference type="CDD" id="cd12148">
    <property type="entry name" value="fungal_TF_MHR"/>
    <property type="match status" value="1"/>
</dbReference>
<keyword evidence="5" id="KW-1185">Reference proteome</keyword>
<dbReference type="InParanoid" id="A0A2N3NH70"/>
<dbReference type="PANTHER" id="PTHR31001">
    <property type="entry name" value="UNCHARACTERIZED TRANSCRIPTIONAL REGULATORY PROTEIN"/>
    <property type="match status" value="1"/>
</dbReference>
<dbReference type="OrthoDB" id="2269373at2759"/>
<dbReference type="EMBL" id="NLAX01000004">
    <property type="protein sequence ID" value="PKS11816.1"/>
    <property type="molecule type" value="Genomic_DNA"/>
</dbReference>
<keyword evidence="2" id="KW-0539">Nucleus</keyword>